<gene>
    <name evidence="5" type="ORF">BS47DRAFT_1365927</name>
</gene>
<dbReference type="OrthoDB" id="2979847at2759"/>
<dbReference type="Pfam" id="PF02902">
    <property type="entry name" value="Peptidase_C48"/>
    <property type="match status" value="1"/>
</dbReference>
<dbReference type="GO" id="GO:0008234">
    <property type="term" value="F:cysteine-type peptidase activity"/>
    <property type="evidence" value="ECO:0007669"/>
    <property type="project" value="InterPro"/>
</dbReference>
<keyword evidence="2" id="KW-0645">Protease</keyword>
<dbReference type="Proteomes" id="UP000886523">
    <property type="component" value="Unassembled WGS sequence"/>
</dbReference>
<keyword evidence="6" id="KW-1185">Reference proteome</keyword>
<dbReference type="Gene3D" id="3.40.395.10">
    <property type="entry name" value="Adenoviral Proteinase, Chain A"/>
    <property type="match status" value="1"/>
</dbReference>
<evidence type="ECO:0000313" key="6">
    <source>
        <dbReference type="Proteomes" id="UP000886523"/>
    </source>
</evidence>
<keyword evidence="3" id="KW-0378">Hydrolase</keyword>
<evidence type="ECO:0000313" key="5">
    <source>
        <dbReference type="EMBL" id="KAF9508536.1"/>
    </source>
</evidence>
<dbReference type="InterPro" id="IPR003653">
    <property type="entry name" value="Peptidase_C48_C"/>
</dbReference>
<dbReference type="EMBL" id="MU129057">
    <property type="protein sequence ID" value="KAF9508536.1"/>
    <property type="molecule type" value="Genomic_DNA"/>
</dbReference>
<protein>
    <recommendedName>
        <fullName evidence="4">Ubiquitin-like protease family profile domain-containing protein</fullName>
    </recommendedName>
</protein>
<organism evidence="5 6">
    <name type="scientific">Hydnum rufescens UP504</name>
    <dbReference type="NCBI Taxonomy" id="1448309"/>
    <lineage>
        <taxon>Eukaryota</taxon>
        <taxon>Fungi</taxon>
        <taxon>Dikarya</taxon>
        <taxon>Basidiomycota</taxon>
        <taxon>Agaricomycotina</taxon>
        <taxon>Agaricomycetes</taxon>
        <taxon>Cantharellales</taxon>
        <taxon>Hydnaceae</taxon>
        <taxon>Hydnum</taxon>
    </lineage>
</organism>
<sequence>MPVPTNASSIIVSNVYLPLWLVNVWKAWLWVHDLHILWATAIEWVADHENEISAAHVHTVQTALDKLIWAHKIHGFCDSTAGVGALTHYLSPNCLATTDMDHYRELLHEELDKYGEGDLEHVQLVSPDYVNRIIQACASPEIYWSRNYRYIREMGLKLNGQITLYFAGVMNVNNSHWVAFIIDAKSHTINIGDSQLPCTVSNRGLPDQWHHYLEKPICAFQFWLQQSDKAAKCPGTAYTYGNLPITQQCDGSSCGIFAQNALAAYFFPTLTLVAP</sequence>
<evidence type="ECO:0000259" key="4">
    <source>
        <dbReference type="PROSITE" id="PS50600"/>
    </source>
</evidence>
<comment type="similarity">
    <text evidence="1">Belongs to the peptidase C48 family.</text>
</comment>
<proteinExistence type="inferred from homology"/>
<evidence type="ECO:0000256" key="1">
    <source>
        <dbReference type="ARBA" id="ARBA00005234"/>
    </source>
</evidence>
<evidence type="ECO:0000256" key="2">
    <source>
        <dbReference type="ARBA" id="ARBA00022670"/>
    </source>
</evidence>
<comment type="caution">
    <text evidence="5">The sequence shown here is derived from an EMBL/GenBank/DDBJ whole genome shotgun (WGS) entry which is preliminary data.</text>
</comment>
<dbReference type="GO" id="GO:0019783">
    <property type="term" value="F:ubiquitin-like protein peptidase activity"/>
    <property type="evidence" value="ECO:0007669"/>
    <property type="project" value="UniProtKB-ARBA"/>
</dbReference>
<dbReference type="GO" id="GO:0006508">
    <property type="term" value="P:proteolysis"/>
    <property type="evidence" value="ECO:0007669"/>
    <property type="project" value="UniProtKB-KW"/>
</dbReference>
<dbReference type="AlphaFoldDB" id="A0A9P6DN18"/>
<evidence type="ECO:0000256" key="3">
    <source>
        <dbReference type="ARBA" id="ARBA00022801"/>
    </source>
</evidence>
<feature type="domain" description="Ubiquitin-like protease family profile" evidence="4">
    <location>
        <begin position="79"/>
        <end position="265"/>
    </location>
</feature>
<name>A0A9P6DN18_9AGAM</name>
<dbReference type="PROSITE" id="PS50600">
    <property type="entry name" value="ULP_PROTEASE"/>
    <property type="match status" value="1"/>
</dbReference>
<dbReference type="SUPFAM" id="SSF54001">
    <property type="entry name" value="Cysteine proteinases"/>
    <property type="match status" value="1"/>
</dbReference>
<accession>A0A9P6DN18</accession>
<reference evidence="5" key="1">
    <citation type="journal article" date="2020" name="Nat. Commun.">
        <title>Large-scale genome sequencing of mycorrhizal fungi provides insights into the early evolution of symbiotic traits.</title>
        <authorList>
            <person name="Miyauchi S."/>
            <person name="Kiss E."/>
            <person name="Kuo A."/>
            <person name="Drula E."/>
            <person name="Kohler A."/>
            <person name="Sanchez-Garcia M."/>
            <person name="Morin E."/>
            <person name="Andreopoulos B."/>
            <person name="Barry K.W."/>
            <person name="Bonito G."/>
            <person name="Buee M."/>
            <person name="Carver A."/>
            <person name="Chen C."/>
            <person name="Cichocki N."/>
            <person name="Clum A."/>
            <person name="Culley D."/>
            <person name="Crous P.W."/>
            <person name="Fauchery L."/>
            <person name="Girlanda M."/>
            <person name="Hayes R.D."/>
            <person name="Keri Z."/>
            <person name="LaButti K."/>
            <person name="Lipzen A."/>
            <person name="Lombard V."/>
            <person name="Magnuson J."/>
            <person name="Maillard F."/>
            <person name="Murat C."/>
            <person name="Nolan M."/>
            <person name="Ohm R.A."/>
            <person name="Pangilinan J."/>
            <person name="Pereira M.F."/>
            <person name="Perotto S."/>
            <person name="Peter M."/>
            <person name="Pfister S."/>
            <person name="Riley R."/>
            <person name="Sitrit Y."/>
            <person name="Stielow J.B."/>
            <person name="Szollosi G."/>
            <person name="Zifcakova L."/>
            <person name="Stursova M."/>
            <person name="Spatafora J.W."/>
            <person name="Tedersoo L."/>
            <person name="Vaario L.M."/>
            <person name="Yamada A."/>
            <person name="Yan M."/>
            <person name="Wang P."/>
            <person name="Xu J."/>
            <person name="Bruns T."/>
            <person name="Baldrian P."/>
            <person name="Vilgalys R."/>
            <person name="Dunand C."/>
            <person name="Henrissat B."/>
            <person name="Grigoriev I.V."/>
            <person name="Hibbett D."/>
            <person name="Nagy L.G."/>
            <person name="Martin F.M."/>
        </authorList>
    </citation>
    <scope>NUCLEOTIDE SEQUENCE</scope>
    <source>
        <strain evidence="5">UP504</strain>
    </source>
</reference>
<dbReference type="InterPro" id="IPR038765">
    <property type="entry name" value="Papain-like_cys_pep_sf"/>
</dbReference>